<evidence type="ECO:0000256" key="4">
    <source>
        <dbReference type="ARBA" id="ARBA00010617"/>
    </source>
</evidence>
<dbReference type="InterPro" id="IPR002403">
    <property type="entry name" value="Cyt_P450_E_grp-IV"/>
</dbReference>
<keyword evidence="8 15" id="KW-0560">Oxidoreductase</keyword>
<comment type="subcellular location">
    <subcellularLocation>
        <location evidence="2 12">Endoplasmic reticulum membrane</location>
    </subcellularLocation>
</comment>
<comment type="caution">
    <text evidence="17">The sequence shown here is derived from an EMBL/GenBank/DDBJ whole genome shotgun (WGS) entry which is preliminary data.</text>
</comment>
<keyword evidence="9 12" id="KW-0408">Iron</keyword>
<keyword evidence="6 12" id="KW-0479">Metal-binding</keyword>
<evidence type="ECO:0000256" key="9">
    <source>
        <dbReference type="ARBA" id="ARBA00023004"/>
    </source>
</evidence>
<evidence type="ECO:0000256" key="2">
    <source>
        <dbReference type="ARBA" id="ARBA00004586"/>
    </source>
</evidence>
<dbReference type="EMBL" id="CAKOGP040000125">
    <property type="protein sequence ID" value="CAJ1931147.1"/>
    <property type="molecule type" value="Genomic_DNA"/>
</dbReference>
<evidence type="ECO:0000256" key="5">
    <source>
        <dbReference type="ARBA" id="ARBA00022617"/>
    </source>
</evidence>
<evidence type="ECO:0000256" key="10">
    <source>
        <dbReference type="ARBA" id="ARBA00023098"/>
    </source>
</evidence>
<dbReference type="SUPFAM" id="SSF48264">
    <property type="entry name" value="Cytochrome P450"/>
    <property type="match status" value="1"/>
</dbReference>
<comment type="cofactor">
    <cofactor evidence="1 12 13">
        <name>heme</name>
        <dbReference type="ChEBI" id="CHEBI:30413"/>
    </cofactor>
</comment>
<dbReference type="PANTHER" id="PTHR24304:SF4">
    <property type="entry name" value="CYTOCHROME P450"/>
    <property type="match status" value="1"/>
</dbReference>
<evidence type="ECO:0008006" key="19">
    <source>
        <dbReference type="Google" id="ProtNLM"/>
    </source>
</evidence>
<evidence type="ECO:0000256" key="3">
    <source>
        <dbReference type="ARBA" id="ARBA00004860"/>
    </source>
</evidence>
<feature type="transmembrane region" description="Helical" evidence="16">
    <location>
        <begin position="21"/>
        <end position="41"/>
    </location>
</feature>
<dbReference type="AlphaFoldDB" id="A0AAD2FDW0"/>
<evidence type="ECO:0000256" key="16">
    <source>
        <dbReference type="SAM" id="Phobius"/>
    </source>
</evidence>
<dbReference type="Gene3D" id="1.10.630.10">
    <property type="entry name" value="Cytochrome P450"/>
    <property type="match status" value="1"/>
</dbReference>
<keyword evidence="11 12" id="KW-0472">Membrane</keyword>
<comment type="similarity">
    <text evidence="4 12 15">Belongs to the cytochrome P450 family.</text>
</comment>
<evidence type="ECO:0000256" key="13">
    <source>
        <dbReference type="PIRSR" id="PIRSR000047-1"/>
    </source>
</evidence>
<dbReference type="GO" id="GO:0005506">
    <property type="term" value="F:iron ion binding"/>
    <property type="evidence" value="ECO:0007669"/>
    <property type="project" value="InterPro"/>
</dbReference>
<comment type="pathway">
    <text evidence="3">Lipid metabolism; bile acid biosynthesis.</text>
</comment>
<evidence type="ECO:0000256" key="6">
    <source>
        <dbReference type="ARBA" id="ARBA00022723"/>
    </source>
</evidence>
<evidence type="ECO:0000256" key="11">
    <source>
        <dbReference type="ARBA" id="ARBA00023136"/>
    </source>
</evidence>
<feature type="binding site" evidence="14">
    <location>
        <position position="304"/>
    </location>
    <ligand>
        <name>substrate</name>
    </ligand>
</feature>
<keyword evidence="16" id="KW-0812">Transmembrane</keyword>
<accession>A0AAD2FDW0</accession>
<dbReference type="GO" id="GO:0016705">
    <property type="term" value="F:oxidoreductase activity, acting on paired donors, with incorporation or reduction of molecular oxygen"/>
    <property type="evidence" value="ECO:0007669"/>
    <property type="project" value="InterPro"/>
</dbReference>
<evidence type="ECO:0000256" key="1">
    <source>
        <dbReference type="ARBA" id="ARBA00001971"/>
    </source>
</evidence>
<gene>
    <name evidence="17" type="ORF">CYCCA115_LOCUS2260</name>
</gene>
<evidence type="ECO:0000256" key="12">
    <source>
        <dbReference type="PIRNR" id="PIRNR000047"/>
    </source>
</evidence>
<keyword evidence="5 12" id="KW-0349">Heme</keyword>
<keyword evidence="15" id="KW-0503">Monooxygenase</keyword>
<dbReference type="GO" id="GO:0005789">
    <property type="term" value="C:endoplasmic reticulum membrane"/>
    <property type="evidence" value="ECO:0007669"/>
    <property type="project" value="UniProtKB-SubCell"/>
</dbReference>
<dbReference type="PIRSF" id="PIRSF000047">
    <property type="entry name" value="Cytochrome_CYPVIIA1"/>
    <property type="match status" value="1"/>
</dbReference>
<dbReference type="InterPro" id="IPR036396">
    <property type="entry name" value="Cyt_P450_sf"/>
</dbReference>
<dbReference type="GO" id="GO:0042632">
    <property type="term" value="P:cholesterol homeostasis"/>
    <property type="evidence" value="ECO:0007669"/>
    <property type="project" value="TreeGrafter"/>
</dbReference>
<keyword evidence="7 12" id="KW-0256">Endoplasmic reticulum</keyword>
<dbReference type="PANTHER" id="PTHR24304">
    <property type="entry name" value="CYTOCHROME P450 FAMILY 7"/>
    <property type="match status" value="1"/>
</dbReference>
<evidence type="ECO:0000313" key="17">
    <source>
        <dbReference type="EMBL" id="CAJ1931147.1"/>
    </source>
</evidence>
<keyword evidence="10" id="KW-0443">Lipid metabolism</keyword>
<dbReference type="InterPro" id="IPR050529">
    <property type="entry name" value="CYP450_sterol_14alpha_dmase"/>
</dbReference>
<evidence type="ECO:0000256" key="15">
    <source>
        <dbReference type="RuleBase" id="RU000461"/>
    </source>
</evidence>
<evidence type="ECO:0000256" key="8">
    <source>
        <dbReference type="ARBA" id="ARBA00023002"/>
    </source>
</evidence>
<feature type="binding site" evidence="14">
    <location>
        <position position="398"/>
    </location>
    <ligand>
        <name>substrate</name>
    </ligand>
</feature>
<proteinExistence type="inferred from homology"/>
<reference evidence="17" key="1">
    <citation type="submission" date="2023-08" db="EMBL/GenBank/DDBJ databases">
        <authorList>
            <person name="Audoor S."/>
            <person name="Bilcke G."/>
        </authorList>
    </citation>
    <scope>NUCLEOTIDE SEQUENCE</scope>
</reference>
<dbReference type="GO" id="GO:0008395">
    <property type="term" value="F:steroid hydroxylase activity"/>
    <property type="evidence" value="ECO:0007669"/>
    <property type="project" value="TreeGrafter"/>
</dbReference>
<keyword evidence="18" id="KW-1185">Reference proteome</keyword>
<dbReference type="InterPro" id="IPR024204">
    <property type="entry name" value="Cyt_P450_CYP7A1-type"/>
</dbReference>
<feature type="binding site" description="axial binding residue" evidence="13">
    <location>
        <position position="451"/>
    </location>
    <ligand>
        <name>heme</name>
        <dbReference type="ChEBI" id="CHEBI:30413"/>
    </ligand>
    <ligandPart>
        <name>Fe</name>
        <dbReference type="ChEBI" id="CHEBI:18248"/>
    </ligandPart>
</feature>
<dbReference type="Pfam" id="PF00067">
    <property type="entry name" value="p450"/>
    <property type="match status" value="1"/>
</dbReference>
<dbReference type="InterPro" id="IPR017972">
    <property type="entry name" value="Cyt_P450_CS"/>
</dbReference>
<dbReference type="GO" id="GO:0006629">
    <property type="term" value="P:lipid metabolic process"/>
    <property type="evidence" value="ECO:0007669"/>
    <property type="project" value="UniProtKB-KW"/>
</dbReference>
<dbReference type="Proteomes" id="UP001295423">
    <property type="component" value="Unassembled WGS sequence"/>
</dbReference>
<dbReference type="InterPro" id="IPR001128">
    <property type="entry name" value="Cyt_P450"/>
</dbReference>
<evidence type="ECO:0000256" key="7">
    <source>
        <dbReference type="ARBA" id="ARBA00022824"/>
    </source>
</evidence>
<name>A0AAD2FDW0_9STRA</name>
<evidence type="ECO:0000256" key="14">
    <source>
        <dbReference type="PIRSR" id="PIRSR000047-2"/>
    </source>
</evidence>
<dbReference type="PRINTS" id="PR00465">
    <property type="entry name" value="EP450IV"/>
</dbReference>
<dbReference type="PROSITE" id="PS00086">
    <property type="entry name" value="CYTOCHROME_P450"/>
    <property type="match status" value="1"/>
</dbReference>
<protein>
    <recommendedName>
        <fullName evidence="19">Cytochrome P450</fullName>
    </recommendedName>
</protein>
<dbReference type="GO" id="GO:0020037">
    <property type="term" value="F:heme binding"/>
    <property type="evidence" value="ECO:0007669"/>
    <property type="project" value="InterPro"/>
</dbReference>
<organism evidence="17 18">
    <name type="scientific">Cylindrotheca closterium</name>
    <dbReference type="NCBI Taxonomy" id="2856"/>
    <lineage>
        <taxon>Eukaryota</taxon>
        <taxon>Sar</taxon>
        <taxon>Stramenopiles</taxon>
        <taxon>Ochrophyta</taxon>
        <taxon>Bacillariophyta</taxon>
        <taxon>Bacillariophyceae</taxon>
        <taxon>Bacillariophycidae</taxon>
        <taxon>Bacillariales</taxon>
        <taxon>Bacillariaceae</taxon>
        <taxon>Cylindrotheca</taxon>
    </lineage>
</organism>
<evidence type="ECO:0000313" key="18">
    <source>
        <dbReference type="Proteomes" id="UP001295423"/>
    </source>
</evidence>
<keyword evidence="16" id="KW-1133">Transmembrane helix</keyword>
<sequence>MTASLLQTLATSSIKPNTAHVTLLSLAATAVTIYTVSSVLAFQKRRKLPDGVRLPPHLTSYVPYIGVGLQFVSRLIVDFIYDTAKKLDAPVFTATVNGTTCVFIEDPDLVFTPFKDSIQEIDSSSLRRQALVTLCGIDPVTAEEITNDEEVQKVVFADFHKLKADQLYKNMEAVQRVIGGRLEAMGLSETDGEWKSVRMFEFVREFIFFASVGPVISNGLMTQDQIIETYAKFEEGVPSLYAEAPSFITKENTDARERLVQMLMTPKVDEGLSEFMKARKPIYGHIPEVLARMNVGLIVATVSNSVPAVFWVLCQLLKTPKAFEACAKEVKHVADKKANKEDPFTLEELDKMPLLESCFKECLRMYQSAFIVRSVTGDFVLNPKESSGPKYLIEKGTRIMAYSATAHMHPSIFENPETFQYDRFLDPTKKALNGKRLLSYFRPFGGGMHLCPGRKFISYESRVFLAMLLLKLDMKLEDPSEPIPTIALHHQGFSVAHPNQDPKLLVKVKESKA</sequence>